<keyword evidence="3" id="KW-0808">Transferase</keyword>
<accession>A0A923LFQ0</accession>
<reference evidence="11" key="1">
    <citation type="submission" date="2020-08" db="EMBL/GenBank/DDBJ databases">
        <title>Genome public.</title>
        <authorList>
            <person name="Liu C."/>
            <person name="Sun Q."/>
        </authorList>
    </citation>
    <scope>NUCLEOTIDE SEQUENCE</scope>
    <source>
        <strain evidence="11">NSJ-55</strain>
    </source>
</reference>
<organism evidence="11 12">
    <name type="scientific">Mediterraneibacter hominis</name>
    <dbReference type="NCBI Taxonomy" id="2763054"/>
    <lineage>
        <taxon>Bacteria</taxon>
        <taxon>Bacillati</taxon>
        <taxon>Bacillota</taxon>
        <taxon>Clostridia</taxon>
        <taxon>Lachnospirales</taxon>
        <taxon>Lachnospiraceae</taxon>
        <taxon>Mediterraneibacter</taxon>
    </lineage>
</organism>
<sequence length="202" mass="22859">MAGYIFFIIVGYLSGSILYAYLVPKFFCNMDIRRLSEDQNPGTFNAFACAGAGIGTLVIFLELAKGFFPVFFAARFLRPQAPLFCFVLSAPVIGHAFPFLQFKKGGKAIAVSFGCLLGLYPFLTPLLYLIVFYLLFSAVVIIRPHLFRSIITFFCFTLACAWTIPVRSFVYGTFCISATVILKHLMKYKKEPFSIHFLQWNR</sequence>
<comment type="caution">
    <text evidence="11">The sequence shown here is derived from an EMBL/GenBank/DDBJ whole genome shotgun (WGS) entry which is preliminary data.</text>
</comment>
<dbReference type="PANTHER" id="PTHR30309:SF0">
    <property type="entry name" value="GLYCEROL-3-PHOSPHATE ACYLTRANSFERASE-RELATED"/>
    <property type="match status" value="1"/>
</dbReference>
<keyword evidence="8" id="KW-0594">Phospholipid biosynthesis</keyword>
<dbReference type="PANTHER" id="PTHR30309">
    <property type="entry name" value="INNER MEMBRANE PROTEIN YGIH"/>
    <property type="match status" value="1"/>
</dbReference>
<dbReference type="EMBL" id="JACOPF010000001">
    <property type="protein sequence ID" value="MBC5687327.1"/>
    <property type="molecule type" value="Genomic_DNA"/>
</dbReference>
<evidence type="ECO:0000256" key="5">
    <source>
        <dbReference type="ARBA" id="ARBA00022989"/>
    </source>
</evidence>
<evidence type="ECO:0000256" key="9">
    <source>
        <dbReference type="ARBA" id="ARBA00023264"/>
    </source>
</evidence>
<dbReference type="RefSeq" id="WP_186874026.1">
    <property type="nucleotide sequence ID" value="NZ_JACOPF010000001.1"/>
</dbReference>
<evidence type="ECO:0000313" key="12">
    <source>
        <dbReference type="Proteomes" id="UP000652477"/>
    </source>
</evidence>
<dbReference type="InterPro" id="IPR003811">
    <property type="entry name" value="G3P_acylTferase_PlsY"/>
</dbReference>
<evidence type="ECO:0000256" key="7">
    <source>
        <dbReference type="ARBA" id="ARBA00023136"/>
    </source>
</evidence>
<gene>
    <name evidence="11" type="ORF">H8S37_00055</name>
</gene>
<dbReference type="SMART" id="SM01207">
    <property type="entry name" value="G3P_acyltransf"/>
    <property type="match status" value="1"/>
</dbReference>
<keyword evidence="2" id="KW-0444">Lipid biosynthesis</keyword>
<name>A0A923LFQ0_9FIRM</name>
<keyword evidence="6" id="KW-0443">Lipid metabolism</keyword>
<evidence type="ECO:0000256" key="10">
    <source>
        <dbReference type="SAM" id="Phobius"/>
    </source>
</evidence>
<keyword evidence="7 10" id="KW-0472">Membrane</keyword>
<protein>
    <submittedName>
        <fullName evidence="11">Glycerol-3-phosphate acyltransferase</fullName>
    </submittedName>
</protein>
<feature type="transmembrane region" description="Helical" evidence="10">
    <location>
        <begin position="42"/>
        <end position="61"/>
    </location>
</feature>
<evidence type="ECO:0000256" key="4">
    <source>
        <dbReference type="ARBA" id="ARBA00022692"/>
    </source>
</evidence>
<keyword evidence="12" id="KW-1185">Reference proteome</keyword>
<dbReference type="GO" id="GO:0043772">
    <property type="term" value="F:acyl-phosphate glycerol-3-phosphate acyltransferase activity"/>
    <property type="evidence" value="ECO:0007669"/>
    <property type="project" value="InterPro"/>
</dbReference>
<feature type="transmembrane region" description="Helical" evidence="10">
    <location>
        <begin position="108"/>
        <end position="134"/>
    </location>
</feature>
<evidence type="ECO:0000256" key="2">
    <source>
        <dbReference type="ARBA" id="ARBA00022516"/>
    </source>
</evidence>
<evidence type="ECO:0000256" key="1">
    <source>
        <dbReference type="ARBA" id="ARBA00022475"/>
    </source>
</evidence>
<proteinExistence type="predicted"/>
<dbReference type="Proteomes" id="UP000652477">
    <property type="component" value="Unassembled WGS sequence"/>
</dbReference>
<dbReference type="AlphaFoldDB" id="A0A923LFQ0"/>
<evidence type="ECO:0000313" key="11">
    <source>
        <dbReference type="EMBL" id="MBC5687327.1"/>
    </source>
</evidence>
<keyword evidence="11" id="KW-0012">Acyltransferase</keyword>
<keyword evidence="5 10" id="KW-1133">Transmembrane helix</keyword>
<feature type="transmembrane region" description="Helical" evidence="10">
    <location>
        <begin position="81"/>
        <end position="102"/>
    </location>
</feature>
<keyword evidence="4 10" id="KW-0812">Transmembrane</keyword>
<dbReference type="GO" id="GO:0008654">
    <property type="term" value="P:phospholipid biosynthetic process"/>
    <property type="evidence" value="ECO:0007669"/>
    <property type="project" value="UniProtKB-KW"/>
</dbReference>
<evidence type="ECO:0000256" key="6">
    <source>
        <dbReference type="ARBA" id="ARBA00023098"/>
    </source>
</evidence>
<evidence type="ECO:0000256" key="8">
    <source>
        <dbReference type="ARBA" id="ARBA00023209"/>
    </source>
</evidence>
<evidence type="ECO:0000256" key="3">
    <source>
        <dbReference type="ARBA" id="ARBA00022679"/>
    </source>
</evidence>
<feature type="transmembrane region" description="Helical" evidence="10">
    <location>
        <begin position="5"/>
        <end position="22"/>
    </location>
</feature>
<feature type="transmembrane region" description="Helical" evidence="10">
    <location>
        <begin position="146"/>
        <end position="164"/>
    </location>
</feature>
<dbReference type="Pfam" id="PF02660">
    <property type="entry name" value="G3P_acyltransf"/>
    <property type="match status" value="1"/>
</dbReference>
<dbReference type="GO" id="GO:0005886">
    <property type="term" value="C:plasma membrane"/>
    <property type="evidence" value="ECO:0007669"/>
    <property type="project" value="InterPro"/>
</dbReference>
<keyword evidence="9" id="KW-1208">Phospholipid metabolism</keyword>
<keyword evidence="1" id="KW-1003">Cell membrane</keyword>